<comment type="caution">
    <text evidence="2">The sequence shown here is derived from an EMBL/GenBank/DDBJ whole genome shotgun (WGS) entry which is preliminary data.</text>
</comment>
<keyword evidence="3" id="KW-1185">Reference proteome</keyword>
<reference evidence="2" key="1">
    <citation type="submission" date="2020-12" db="EMBL/GenBank/DDBJ databases">
        <title>WGS assembly of Carya illinoinensis cv. Pawnee.</title>
        <authorList>
            <person name="Platts A."/>
            <person name="Shu S."/>
            <person name="Wright S."/>
            <person name="Barry K."/>
            <person name="Edger P."/>
            <person name="Pires J.C."/>
            <person name="Schmutz J."/>
        </authorList>
    </citation>
    <scope>NUCLEOTIDE SEQUENCE</scope>
    <source>
        <tissue evidence="2">Leaf</tissue>
    </source>
</reference>
<evidence type="ECO:0000313" key="2">
    <source>
        <dbReference type="EMBL" id="KAG6643246.1"/>
    </source>
</evidence>
<sequence>MMGCCFSTVVHGTMKNERKKGIRPEGHFLSCVSVRLRAVHREQRGREGQRAMQMRKGVATHTTFILYGVGIARVQTQDLNSTLRELGEFLFMKYLEMLFIFLFRVRGITWYICMIRELGS</sequence>
<accession>A0A8T1PF96</accession>
<name>A0A8T1PF96_CARIL</name>
<keyword evidence="1" id="KW-0472">Membrane</keyword>
<evidence type="ECO:0000256" key="1">
    <source>
        <dbReference type="SAM" id="Phobius"/>
    </source>
</evidence>
<keyword evidence="1" id="KW-0812">Transmembrane</keyword>
<evidence type="ECO:0000313" key="3">
    <source>
        <dbReference type="Proteomes" id="UP000811609"/>
    </source>
</evidence>
<feature type="transmembrane region" description="Helical" evidence="1">
    <location>
        <begin position="94"/>
        <end position="113"/>
    </location>
</feature>
<organism evidence="2 3">
    <name type="scientific">Carya illinoinensis</name>
    <name type="common">Pecan</name>
    <dbReference type="NCBI Taxonomy" id="32201"/>
    <lineage>
        <taxon>Eukaryota</taxon>
        <taxon>Viridiplantae</taxon>
        <taxon>Streptophyta</taxon>
        <taxon>Embryophyta</taxon>
        <taxon>Tracheophyta</taxon>
        <taxon>Spermatophyta</taxon>
        <taxon>Magnoliopsida</taxon>
        <taxon>eudicotyledons</taxon>
        <taxon>Gunneridae</taxon>
        <taxon>Pentapetalae</taxon>
        <taxon>rosids</taxon>
        <taxon>fabids</taxon>
        <taxon>Fagales</taxon>
        <taxon>Juglandaceae</taxon>
        <taxon>Carya</taxon>
    </lineage>
</organism>
<gene>
    <name evidence="2" type="ORF">CIPAW_09G196200</name>
</gene>
<dbReference type="Proteomes" id="UP000811609">
    <property type="component" value="Chromosome 9"/>
</dbReference>
<dbReference type="EMBL" id="CM031817">
    <property type="protein sequence ID" value="KAG6643246.1"/>
    <property type="molecule type" value="Genomic_DNA"/>
</dbReference>
<protein>
    <submittedName>
        <fullName evidence="2">Uncharacterized protein</fullName>
    </submittedName>
</protein>
<dbReference type="AlphaFoldDB" id="A0A8T1PF96"/>
<keyword evidence="1" id="KW-1133">Transmembrane helix</keyword>
<feature type="transmembrane region" description="Helical" evidence="1">
    <location>
        <begin position="58"/>
        <end position="74"/>
    </location>
</feature>
<proteinExistence type="predicted"/>